<feature type="region of interest" description="Disordered" evidence="1">
    <location>
        <begin position="621"/>
        <end position="649"/>
    </location>
</feature>
<feature type="compositionally biased region" description="Polar residues" evidence="1">
    <location>
        <begin position="461"/>
        <end position="498"/>
    </location>
</feature>
<name>A0A2T2P9C4_CORCC</name>
<evidence type="ECO:0000313" key="3">
    <source>
        <dbReference type="EMBL" id="PSN74259.1"/>
    </source>
</evidence>
<keyword evidence="4" id="KW-1185">Reference proteome</keyword>
<dbReference type="AlphaFoldDB" id="A0A2T2P9C4"/>
<feature type="region of interest" description="Disordered" evidence="1">
    <location>
        <begin position="548"/>
        <end position="567"/>
    </location>
</feature>
<dbReference type="STRING" id="1448308.A0A2T2P9C4"/>
<sequence length="1027" mass="117951">MSDPFSIVAGIVGIAAAGVQLANTVYRISDTMRSAPQEMRLIAGNLMHLSSVLEELNDVLEKGREQRIYKPRVLKNTRSILDRFEYVQQEVEKIVDKRNSVRDRLRWLFKSTKVTGLLVELEAQKSALNLILWTVQLAVEKKKPQADLERTKRFRNLVEVLMRENRQKIITIEENHHQHKIAIPRSKALPSIPEEPGRTPPPDYDSTMAQEAYATGTNTSQTSQMACSATWLYEMAFEPDSDKDKVKGDKENDTTRRKRRSSPARDEPYPRASTSQQPSTALVKYVPLDHLRRIQVPTAISNLLNKWTFLSNETIQAVKAEITGKEVLDEPLVIDDYGDEQEDRMHERKNSPRPYARSGSRRSSEPSDRIDMTVEQGEWDWDSDPNGAVYVDNTYDYLPDGTSYHYRRTSSDLPSLLSSSTRLKPGPRQSSQHRHSNSSRDLRYGEIPYQPPPPPPPPPSGTETRYEYSSPQNGYHSRRSTVYPNRSEQSGSYNSYENQDPLPIEWRRESDRSRHTATHNMPYYQRKEGFFPEQDLAEERLRHLTELQKQERRERRMKEEAERKEKEFKMEAEIAVLRREREEWQKGKALEEARVKAENATRVENMKKELEELRTYRLAQEEEEKRKQEMAERQADIQSAKEEAKKQRDRIIEEHEQMILKKEAEAKLIQEKLTHSYKEQVEELEAREEAKMAAAQRVMERIDENTKHKKSRTFQSPQRDGYYTLSETQDLTLHMPADGSATSTRNKPKDERSSPPSSDGNSTTESLDNDHQEPEQKVLLSTPYDMRRPHTKSLVASLSSNNIDPLFELTSSRERTTRAPQPRPLAPPEFTAAVAANHLQGSLMWEPFSRAGVSDLYASLCASGWAPVYMRGNDQGQTWYHGPRPIHARFLRPEYVPQIEFVDVADPLAASAYLVVGCEWIEEDALRLHGFEHQLFEAGYYVLEAEVGYEDLLSLIAMSFLLRETCLRRTAMKAVSGRTKARELGDSSRRSSMLSVPDLGVLTGAPRLLGIREDGDDVSVETVSTEA</sequence>
<feature type="compositionally biased region" description="Polar residues" evidence="1">
    <location>
        <begin position="754"/>
        <end position="766"/>
    </location>
</feature>
<feature type="region of interest" description="Disordered" evidence="1">
    <location>
        <begin position="241"/>
        <end position="280"/>
    </location>
</feature>
<feature type="compositionally biased region" description="Basic and acidic residues" evidence="1">
    <location>
        <begin position="241"/>
        <end position="255"/>
    </location>
</feature>
<feature type="domain" description="Azaphilone pigments biosynthesis cluster protein L N-terminal" evidence="2">
    <location>
        <begin position="3"/>
        <end position="159"/>
    </location>
</feature>
<feature type="region of interest" description="Disordered" evidence="1">
    <location>
        <begin position="407"/>
        <end position="513"/>
    </location>
</feature>
<feature type="compositionally biased region" description="Pro residues" evidence="1">
    <location>
        <begin position="449"/>
        <end position="460"/>
    </location>
</feature>
<feature type="region of interest" description="Disordered" evidence="1">
    <location>
        <begin position="701"/>
        <end position="775"/>
    </location>
</feature>
<dbReference type="Proteomes" id="UP000240883">
    <property type="component" value="Unassembled WGS sequence"/>
</dbReference>
<gene>
    <name evidence="3" type="ORF">BS50DRAFT_581089</name>
</gene>
<dbReference type="OrthoDB" id="3045089at2759"/>
<feature type="compositionally biased region" description="Low complexity" evidence="1">
    <location>
        <begin position="411"/>
        <end position="423"/>
    </location>
</feature>
<protein>
    <recommendedName>
        <fullName evidence="2">Azaphilone pigments biosynthesis cluster protein L N-terminal domain-containing protein</fullName>
    </recommendedName>
</protein>
<evidence type="ECO:0000256" key="1">
    <source>
        <dbReference type="SAM" id="MobiDB-lite"/>
    </source>
</evidence>
<evidence type="ECO:0000313" key="4">
    <source>
        <dbReference type="Proteomes" id="UP000240883"/>
    </source>
</evidence>
<reference evidence="3 4" key="1">
    <citation type="journal article" date="2018" name="Front. Microbiol.">
        <title>Genome-Wide Analysis of Corynespora cassiicola Leaf Fall Disease Putative Effectors.</title>
        <authorList>
            <person name="Lopez D."/>
            <person name="Ribeiro S."/>
            <person name="Label P."/>
            <person name="Fumanal B."/>
            <person name="Venisse J.S."/>
            <person name="Kohler A."/>
            <person name="de Oliveira R.R."/>
            <person name="Labutti K."/>
            <person name="Lipzen A."/>
            <person name="Lail K."/>
            <person name="Bauer D."/>
            <person name="Ohm R.A."/>
            <person name="Barry K.W."/>
            <person name="Spatafora J."/>
            <person name="Grigoriev I.V."/>
            <person name="Martin F.M."/>
            <person name="Pujade-Renaud V."/>
        </authorList>
    </citation>
    <scope>NUCLEOTIDE SEQUENCE [LARGE SCALE GENOMIC DNA]</scope>
    <source>
        <strain evidence="3 4">Philippines</strain>
    </source>
</reference>
<dbReference type="EMBL" id="KZ678128">
    <property type="protein sequence ID" value="PSN74259.1"/>
    <property type="molecule type" value="Genomic_DNA"/>
</dbReference>
<feature type="region of interest" description="Disordered" evidence="1">
    <location>
        <begin position="339"/>
        <end position="369"/>
    </location>
</feature>
<organism evidence="3 4">
    <name type="scientific">Corynespora cassiicola Philippines</name>
    <dbReference type="NCBI Taxonomy" id="1448308"/>
    <lineage>
        <taxon>Eukaryota</taxon>
        <taxon>Fungi</taxon>
        <taxon>Dikarya</taxon>
        <taxon>Ascomycota</taxon>
        <taxon>Pezizomycotina</taxon>
        <taxon>Dothideomycetes</taxon>
        <taxon>Pleosporomycetidae</taxon>
        <taxon>Pleosporales</taxon>
        <taxon>Corynesporascaceae</taxon>
        <taxon>Corynespora</taxon>
    </lineage>
</organism>
<evidence type="ECO:0000259" key="2">
    <source>
        <dbReference type="Pfam" id="PF17111"/>
    </source>
</evidence>
<accession>A0A2T2P9C4</accession>
<dbReference type="Pfam" id="PF17111">
    <property type="entry name" value="PigL_N"/>
    <property type="match status" value="1"/>
</dbReference>
<proteinExistence type="predicted"/>
<dbReference type="InterPro" id="IPR031348">
    <property type="entry name" value="PigL_N"/>
</dbReference>
<feature type="region of interest" description="Disordered" evidence="1">
    <location>
        <begin position="181"/>
        <end position="207"/>
    </location>
</feature>